<feature type="region of interest" description="Disordered" evidence="1">
    <location>
        <begin position="248"/>
        <end position="298"/>
    </location>
</feature>
<evidence type="ECO:0000313" key="3">
    <source>
        <dbReference type="Proteomes" id="UP000274922"/>
    </source>
</evidence>
<dbReference type="Proteomes" id="UP000274922">
    <property type="component" value="Unassembled WGS sequence"/>
</dbReference>
<accession>A0A4P9X7E9</accession>
<feature type="compositionally biased region" description="Pro residues" evidence="1">
    <location>
        <begin position="250"/>
        <end position="259"/>
    </location>
</feature>
<gene>
    <name evidence="2" type="ORF">CXG81DRAFT_12360</name>
</gene>
<dbReference type="OrthoDB" id="2130834at2759"/>
<dbReference type="EMBL" id="ML014183">
    <property type="protein sequence ID" value="RKP01153.1"/>
    <property type="molecule type" value="Genomic_DNA"/>
</dbReference>
<keyword evidence="3" id="KW-1185">Reference proteome</keyword>
<dbReference type="AlphaFoldDB" id="A0A4P9X7E9"/>
<evidence type="ECO:0000256" key="1">
    <source>
        <dbReference type="SAM" id="MobiDB-lite"/>
    </source>
</evidence>
<name>A0A4P9X7E9_9FUNG</name>
<protein>
    <recommendedName>
        <fullName evidence="4">USP domain-containing protein</fullName>
    </recommendedName>
</protein>
<feature type="compositionally biased region" description="Low complexity" evidence="1">
    <location>
        <begin position="260"/>
        <end position="294"/>
    </location>
</feature>
<proteinExistence type="predicted"/>
<evidence type="ECO:0008006" key="4">
    <source>
        <dbReference type="Google" id="ProtNLM"/>
    </source>
</evidence>
<evidence type="ECO:0000313" key="2">
    <source>
        <dbReference type="EMBL" id="RKP01153.1"/>
    </source>
</evidence>
<reference evidence="3" key="1">
    <citation type="journal article" date="2018" name="Nat. Microbiol.">
        <title>Leveraging single-cell genomics to expand the fungal tree of life.</title>
        <authorList>
            <person name="Ahrendt S.R."/>
            <person name="Quandt C.A."/>
            <person name="Ciobanu D."/>
            <person name="Clum A."/>
            <person name="Salamov A."/>
            <person name="Andreopoulos B."/>
            <person name="Cheng J.F."/>
            <person name="Woyke T."/>
            <person name="Pelin A."/>
            <person name="Henrissat B."/>
            <person name="Reynolds N.K."/>
            <person name="Benny G.L."/>
            <person name="Smith M.E."/>
            <person name="James T.Y."/>
            <person name="Grigoriev I.V."/>
        </authorList>
    </citation>
    <scope>NUCLEOTIDE SEQUENCE [LARGE SCALE GENOMIC DNA]</scope>
    <source>
        <strain evidence="3">ATCC 52028</strain>
    </source>
</reference>
<sequence>MGSSASSASYSLHGSTSHLCIPDIIVYPPSEDPSCEPCISYNPHDGITGIDNPDACTQTSLYNAMFQVYAALPDVNEELPVASHDPAVRDWVDTTRYIHTQTTTTVPLSVIKWDLWKASTRRLMAADAAASHVPPLRYVLAALHQDVISRTLFGKRFAFDLLTCQNRVPTGEREAATYLRLDMSEWQADATVGLVPLLNHRLGHKAAEFFFGGSTARFAGTMRSTPQYAFKPGSIFASLNMPPLAAAASTPPPAFPLTPSPTTAAFPGAPARSNAPAPRAASSTAPSSPSAATDADYHPTNIELPMDLDLGCFAEARRDQKTFYGLHGFVTQSRGRFITYTRVRGDHHPWYKCRDGEVTTVELGHRVASRGVMLAIYRQIGS</sequence>
<organism evidence="2 3">
    <name type="scientific">Caulochytrium protostelioides</name>
    <dbReference type="NCBI Taxonomy" id="1555241"/>
    <lineage>
        <taxon>Eukaryota</taxon>
        <taxon>Fungi</taxon>
        <taxon>Fungi incertae sedis</taxon>
        <taxon>Chytridiomycota</taxon>
        <taxon>Chytridiomycota incertae sedis</taxon>
        <taxon>Chytridiomycetes</taxon>
        <taxon>Caulochytriales</taxon>
        <taxon>Caulochytriaceae</taxon>
        <taxon>Caulochytrium</taxon>
    </lineage>
</organism>
<dbReference type="Gene3D" id="3.90.70.10">
    <property type="entry name" value="Cysteine proteinases"/>
    <property type="match status" value="1"/>
</dbReference>